<dbReference type="EMBL" id="CP036276">
    <property type="protein sequence ID" value="QDU45187.1"/>
    <property type="molecule type" value="Genomic_DNA"/>
</dbReference>
<dbReference type="SMART" id="SM00564">
    <property type="entry name" value="PQQ"/>
    <property type="match status" value="5"/>
</dbReference>
<dbReference type="SUPFAM" id="SSF50998">
    <property type="entry name" value="Quinoprotein alcohol dehydrogenase-like"/>
    <property type="match status" value="1"/>
</dbReference>
<evidence type="ECO:0000256" key="1">
    <source>
        <dbReference type="SAM" id="SignalP"/>
    </source>
</evidence>
<feature type="domain" description="Pyrrolo-quinoline quinone repeat" evidence="2">
    <location>
        <begin position="169"/>
        <end position="364"/>
    </location>
</feature>
<protein>
    <submittedName>
        <fullName evidence="3">Outer membrane biogenesis protein BamB</fullName>
    </submittedName>
</protein>
<accession>A0A517ZRT7</accession>
<dbReference type="RefSeq" id="WP_145377596.1">
    <property type="nucleotide sequence ID" value="NZ_CP036276.1"/>
</dbReference>
<dbReference type="Pfam" id="PF13360">
    <property type="entry name" value="PQQ_2"/>
    <property type="match status" value="1"/>
</dbReference>
<organism evidence="3 4">
    <name type="scientific">Symmachiella dynata</name>
    <dbReference type="NCBI Taxonomy" id="2527995"/>
    <lineage>
        <taxon>Bacteria</taxon>
        <taxon>Pseudomonadati</taxon>
        <taxon>Planctomycetota</taxon>
        <taxon>Planctomycetia</taxon>
        <taxon>Planctomycetales</taxon>
        <taxon>Planctomycetaceae</taxon>
        <taxon>Symmachiella</taxon>
    </lineage>
</organism>
<dbReference type="InterPro" id="IPR018391">
    <property type="entry name" value="PQQ_b-propeller_rpt"/>
</dbReference>
<reference evidence="3 4" key="1">
    <citation type="submission" date="2019-02" db="EMBL/GenBank/DDBJ databases">
        <title>Deep-cultivation of Planctomycetes and their phenomic and genomic characterization uncovers novel biology.</title>
        <authorList>
            <person name="Wiegand S."/>
            <person name="Jogler M."/>
            <person name="Boedeker C."/>
            <person name="Pinto D."/>
            <person name="Vollmers J."/>
            <person name="Rivas-Marin E."/>
            <person name="Kohn T."/>
            <person name="Peeters S.H."/>
            <person name="Heuer A."/>
            <person name="Rast P."/>
            <person name="Oberbeckmann S."/>
            <person name="Bunk B."/>
            <person name="Jeske O."/>
            <person name="Meyerdierks A."/>
            <person name="Storesund J.E."/>
            <person name="Kallscheuer N."/>
            <person name="Luecker S."/>
            <person name="Lage O.M."/>
            <person name="Pohl T."/>
            <person name="Merkel B.J."/>
            <person name="Hornburger P."/>
            <person name="Mueller R.-W."/>
            <person name="Bruemmer F."/>
            <person name="Labrenz M."/>
            <person name="Spormann A.M."/>
            <person name="Op den Camp H."/>
            <person name="Overmann J."/>
            <person name="Amann R."/>
            <person name="Jetten M.S.M."/>
            <person name="Mascher T."/>
            <person name="Medema M.H."/>
            <person name="Devos D.P."/>
            <person name="Kaster A.-K."/>
            <person name="Ovreas L."/>
            <person name="Rohde M."/>
            <person name="Galperin M.Y."/>
            <person name="Jogler C."/>
        </authorList>
    </citation>
    <scope>NUCLEOTIDE SEQUENCE [LARGE SCALE GENOMIC DNA]</scope>
    <source>
        <strain evidence="3 4">Mal52</strain>
    </source>
</reference>
<keyword evidence="4" id="KW-1185">Reference proteome</keyword>
<evidence type="ECO:0000313" key="3">
    <source>
        <dbReference type="EMBL" id="QDU45187.1"/>
    </source>
</evidence>
<dbReference type="KEGG" id="sdyn:Mal52_36770"/>
<gene>
    <name evidence="3" type="ORF">Mal52_36770</name>
</gene>
<dbReference type="InterPro" id="IPR011047">
    <property type="entry name" value="Quinoprotein_ADH-like_sf"/>
</dbReference>
<dbReference type="Gene3D" id="2.130.10.10">
    <property type="entry name" value="YVTN repeat-like/Quinoprotein amine dehydrogenase"/>
    <property type="match status" value="2"/>
</dbReference>
<dbReference type="Proteomes" id="UP000319383">
    <property type="component" value="Chromosome"/>
</dbReference>
<evidence type="ECO:0000259" key="2">
    <source>
        <dbReference type="Pfam" id="PF13360"/>
    </source>
</evidence>
<proteinExistence type="predicted"/>
<dbReference type="PANTHER" id="PTHR34512:SF30">
    <property type="entry name" value="OUTER MEMBRANE PROTEIN ASSEMBLY FACTOR BAMB"/>
    <property type="match status" value="1"/>
</dbReference>
<dbReference type="AlphaFoldDB" id="A0A517ZRT7"/>
<dbReference type="InterPro" id="IPR015943">
    <property type="entry name" value="WD40/YVTN_repeat-like_dom_sf"/>
</dbReference>
<evidence type="ECO:0000313" key="4">
    <source>
        <dbReference type="Proteomes" id="UP000319383"/>
    </source>
</evidence>
<dbReference type="PANTHER" id="PTHR34512">
    <property type="entry name" value="CELL SURFACE PROTEIN"/>
    <property type="match status" value="1"/>
</dbReference>
<name>A0A517ZRT7_9PLAN</name>
<dbReference type="InterPro" id="IPR002372">
    <property type="entry name" value="PQQ_rpt_dom"/>
</dbReference>
<feature type="chain" id="PRO_5021806736" evidence="1">
    <location>
        <begin position="23"/>
        <end position="440"/>
    </location>
</feature>
<feature type="signal peptide" evidence="1">
    <location>
        <begin position="1"/>
        <end position="22"/>
    </location>
</feature>
<keyword evidence="1" id="KW-0732">Signal</keyword>
<sequence length="440" mass="48556" precursor="true">MTCSRIIVVLSALAIATTQFTAQLPAGDHSPEWRGNNGQGHSDAVDLPESWNETEHIAWKQKLPGLGWSTPVVENGQVWVTTAIDKLAPPAEAERRRKASTNSQPLRISESVSLRAVGLDLQTGEIIREVEVLSQQDPQMIHIDNTYATPSPIIENGRLYCHYGPCGIACLDVNTGDVLWRNQTLVVKHENGAGSSPILWNDLLIIHCDGIDRQYIVALDKQTGEEVWKTPRTGKLHDNPQLRKSYATSLIVDINGQPQIVSPSADWIYGYDPSTGKELWKLNYGTLGFSNAARPVAGNGMIFTCTGYMKSQILAFKVDEQNKPRLAWRYKDQVPNVSCPLLVGDEIYFASDAGIATCIDSKTGKLHWKERIGKRFWAAPLYADGKIYFFDRNGTTTVIAPGTTFKKLSVNKLEGTLLSTAAAVDGSLILRTDQALHCIR</sequence>